<gene>
    <name evidence="2" type="ORF">OS493_006125</name>
</gene>
<reference evidence="2" key="1">
    <citation type="submission" date="2023-01" db="EMBL/GenBank/DDBJ databases">
        <title>Genome assembly of the deep-sea coral Lophelia pertusa.</title>
        <authorList>
            <person name="Herrera S."/>
            <person name="Cordes E."/>
        </authorList>
    </citation>
    <scope>NUCLEOTIDE SEQUENCE</scope>
    <source>
        <strain evidence="2">USNM1676648</strain>
        <tissue evidence="2">Polyp</tissue>
    </source>
</reference>
<evidence type="ECO:0000313" key="3">
    <source>
        <dbReference type="Proteomes" id="UP001163046"/>
    </source>
</evidence>
<dbReference type="Gene3D" id="1.20.1250.20">
    <property type="entry name" value="MFS general substrate transporter like domains"/>
    <property type="match status" value="1"/>
</dbReference>
<feature type="transmembrane region" description="Helical" evidence="1">
    <location>
        <begin position="50"/>
        <end position="70"/>
    </location>
</feature>
<comment type="caution">
    <text evidence="2">The sequence shown here is derived from an EMBL/GenBank/DDBJ whole genome shotgun (WGS) entry which is preliminary data.</text>
</comment>
<dbReference type="InterPro" id="IPR036259">
    <property type="entry name" value="MFS_trans_sf"/>
</dbReference>
<feature type="transmembrane region" description="Helical" evidence="1">
    <location>
        <begin position="110"/>
        <end position="129"/>
    </location>
</feature>
<dbReference type="InterPro" id="IPR011701">
    <property type="entry name" value="MFS"/>
</dbReference>
<keyword evidence="1" id="KW-1133">Transmembrane helix</keyword>
<dbReference type="GO" id="GO:0022857">
    <property type="term" value="F:transmembrane transporter activity"/>
    <property type="evidence" value="ECO:0007669"/>
    <property type="project" value="InterPro"/>
</dbReference>
<organism evidence="2 3">
    <name type="scientific">Desmophyllum pertusum</name>
    <dbReference type="NCBI Taxonomy" id="174260"/>
    <lineage>
        <taxon>Eukaryota</taxon>
        <taxon>Metazoa</taxon>
        <taxon>Cnidaria</taxon>
        <taxon>Anthozoa</taxon>
        <taxon>Hexacorallia</taxon>
        <taxon>Scleractinia</taxon>
        <taxon>Caryophylliina</taxon>
        <taxon>Caryophylliidae</taxon>
        <taxon>Desmophyllum</taxon>
    </lineage>
</organism>
<dbReference type="InterPro" id="IPR050327">
    <property type="entry name" value="Proton-linked_MCT"/>
</dbReference>
<dbReference type="PANTHER" id="PTHR11360">
    <property type="entry name" value="MONOCARBOXYLATE TRANSPORTER"/>
    <property type="match status" value="1"/>
</dbReference>
<dbReference type="Pfam" id="PF07690">
    <property type="entry name" value="MFS_1"/>
    <property type="match status" value="1"/>
</dbReference>
<dbReference type="Proteomes" id="UP001163046">
    <property type="component" value="Unassembled WGS sequence"/>
</dbReference>
<name>A0A9X0A7V7_9CNID</name>
<dbReference type="SUPFAM" id="SSF103473">
    <property type="entry name" value="MFS general substrate transporter"/>
    <property type="match status" value="1"/>
</dbReference>
<dbReference type="OrthoDB" id="6499973at2759"/>
<evidence type="ECO:0008006" key="4">
    <source>
        <dbReference type="Google" id="ProtNLM"/>
    </source>
</evidence>
<proteinExistence type="predicted"/>
<dbReference type="AlphaFoldDB" id="A0A9X0A7V7"/>
<sequence length="201" mass="21705">MYVNSQVRYCEDIGITADAASRLFVYYGIASCAGRLVSGRLCDFKKVNKFYVYQVSELIAGTSILVVTMATSYVHMVVFIVIYGLCDGAYITTLNVLLMTCVSPQKVPIAIGWEMQISSFFLASGPPVAGLMADSLNSYTHAFYMAGAVVLAGACIPFLLLFAKSKESGEEMNEIMNPHEGQEIGIDPGSQEISIACTSSL</sequence>
<evidence type="ECO:0000313" key="2">
    <source>
        <dbReference type="EMBL" id="KAJ7393159.1"/>
    </source>
</evidence>
<keyword evidence="1" id="KW-0812">Transmembrane</keyword>
<dbReference type="PANTHER" id="PTHR11360:SF251">
    <property type="entry name" value="MAJOR FACILITATOR SUPERFAMILY (MFS) PROFILE DOMAIN-CONTAINING PROTEIN"/>
    <property type="match status" value="1"/>
</dbReference>
<evidence type="ECO:0000256" key="1">
    <source>
        <dbReference type="SAM" id="Phobius"/>
    </source>
</evidence>
<keyword evidence="1" id="KW-0472">Membrane</keyword>
<feature type="transmembrane region" description="Helical" evidence="1">
    <location>
        <begin position="141"/>
        <end position="163"/>
    </location>
</feature>
<accession>A0A9X0A7V7</accession>
<feature type="transmembrane region" description="Helical" evidence="1">
    <location>
        <begin position="76"/>
        <end position="98"/>
    </location>
</feature>
<dbReference type="EMBL" id="MU825398">
    <property type="protein sequence ID" value="KAJ7393159.1"/>
    <property type="molecule type" value="Genomic_DNA"/>
</dbReference>
<keyword evidence="3" id="KW-1185">Reference proteome</keyword>
<protein>
    <recommendedName>
        <fullName evidence="4">Major facilitator superfamily (MFS) profile domain-containing protein</fullName>
    </recommendedName>
</protein>